<evidence type="ECO:0000256" key="2">
    <source>
        <dbReference type="ARBA" id="ARBA00022649"/>
    </source>
</evidence>
<keyword evidence="2" id="KW-1277">Toxin-antitoxin system</keyword>
<organism evidence="4 5">
    <name type="scientific">Ornithinimicrobium ciconiae</name>
    <dbReference type="NCBI Taxonomy" id="2594265"/>
    <lineage>
        <taxon>Bacteria</taxon>
        <taxon>Bacillati</taxon>
        <taxon>Actinomycetota</taxon>
        <taxon>Actinomycetes</taxon>
        <taxon>Micrococcales</taxon>
        <taxon>Ornithinimicrobiaceae</taxon>
        <taxon>Ornithinimicrobium</taxon>
    </lineage>
</organism>
<evidence type="ECO:0000313" key="4">
    <source>
        <dbReference type="EMBL" id="QDO89061.1"/>
    </source>
</evidence>
<dbReference type="GO" id="GO:0003677">
    <property type="term" value="F:DNA binding"/>
    <property type="evidence" value="ECO:0007669"/>
    <property type="project" value="InterPro"/>
</dbReference>
<dbReference type="KEGG" id="orz:FNH13_12605"/>
<comment type="similarity">
    <text evidence="1">Belongs to the PemK/MazF family.</text>
</comment>
<dbReference type="AlphaFoldDB" id="A0A516GC10"/>
<name>A0A516GC10_9MICO</name>
<dbReference type="Gene3D" id="2.30.30.110">
    <property type="match status" value="1"/>
</dbReference>
<evidence type="ECO:0000256" key="3">
    <source>
        <dbReference type="SAM" id="MobiDB-lite"/>
    </source>
</evidence>
<dbReference type="EMBL" id="CP041616">
    <property type="protein sequence ID" value="QDO89061.1"/>
    <property type="molecule type" value="Genomic_DNA"/>
</dbReference>
<feature type="region of interest" description="Disordered" evidence="3">
    <location>
        <begin position="15"/>
        <end position="63"/>
    </location>
</feature>
<gene>
    <name evidence="4" type="ORF">FNH13_12605</name>
</gene>
<keyword evidence="5" id="KW-1185">Reference proteome</keyword>
<accession>A0A516GC10</accession>
<protein>
    <submittedName>
        <fullName evidence="4">Type II toxin-antitoxin system PemK/MazF family toxin</fullName>
    </submittedName>
</protein>
<dbReference type="RefSeq" id="WP_143783738.1">
    <property type="nucleotide sequence ID" value="NZ_CP041616.1"/>
</dbReference>
<proteinExistence type="inferred from homology"/>
<dbReference type="InterPro" id="IPR003477">
    <property type="entry name" value="PemK-like"/>
</dbReference>
<evidence type="ECO:0000313" key="5">
    <source>
        <dbReference type="Proteomes" id="UP000315395"/>
    </source>
</evidence>
<dbReference type="Proteomes" id="UP000315395">
    <property type="component" value="Chromosome"/>
</dbReference>
<dbReference type="InterPro" id="IPR011067">
    <property type="entry name" value="Plasmid_toxin/cell-grow_inhib"/>
</dbReference>
<dbReference type="SUPFAM" id="SSF50118">
    <property type="entry name" value="Cell growth inhibitor/plasmid maintenance toxic component"/>
    <property type="match status" value="1"/>
</dbReference>
<dbReference type="OrthoDB" id="5184628at2"/>
<dbReference type="Pfam" id="PF02452">
    <property type="entry name" value="PemK_toxin"/>
    <property type="match status" value="1"/>
</dbReference>
<reference evidence="4 5" key="1">
    <citation type="submission" date="2019-07" db="EMBL/GenBank/DDBJ databases">
        <title>complete genome sequencing of Ornithinimicrobium sp. H23M54.</title>
        <authorList>
            <person name="Bae J.-W."/>
            <person name="Lee S.-Y."/>
        </authorList>
    </citation>
    <scope>NUCLEOTIDE SEQUENCE [LARGE SCALE GENOMIC DNA]</scope>
    <source>
        <strain evidence="4 5">H23M54</strain>
    </source>
</reference>
<sequence length="184" mass="20276">MSTMHRLLESVLKAVRTATRGSQRGGAGRGRTGRGQRGGAPQGGAPADLGGYPGDFAGTPRISYEPVQDDLPDPGEVVWAWVPYEEDHTQGKDRPVLVIGRDGDLLLALQMSSQDHDKDAADEARWGRYWVDVGSGAWDRERRPSEARVDRILRIDPESVRRIGAVLDRQRFDEVAAGVRQHAR</sequence>
<evidence type="ECO:0000256" key="1">
    <source>
        <dbReference type="ARBA" id="ARBA00007521"/>
    </source>
</evidence>
<feature type="compositionally biased region" description="Gly residues" evidence="3">
    <location>
        <begin position="23"/>
        <end position="42"/>
    </location>
</feature>